<dbReference type="RefSeq" id="WP_264137637.1">
    <property type="nucleotide sequence ID" value="NZ_JAOYOD010000001.1"/>
</dbReference>
<keyword evidence="4 6" id="KW-1133">Transmembrane helix</keyword>
<reference evidence="7 8" key="1">
    <citation type="submission" date="2022-10" db="EMBL/GenBank/DDBJ databases">
        <title>Comparative genomics and taxonomic characterization of three novel marine species of genus Reichenbachiella exhibiting antioxidant and polysaccharide degradation activities.</title>
        <authorList>
            <person name="Muhammad N."/>
            <person name="Lee Y.-J."/>
            <person name="Ko J."/>
            <person name="Kim S.-G."/>
        </authorList>
    </citation>
    <scope>NUCLEOTIDE SEQUENCE [LARGE SCALE GENOMIC DNA]</scope>
    <source>
        <strain evidence="7 8">ABR2-5</strain>
    </source>
</reference>
<dbReference type="EMBL" id="JAOYOD010000001">
    <property type="protein sequence ID" value="MCV9386802.1"/>
    <property type="molecule type" value="Genomic_DNA"/>
</dbReference>
<protein>
    <submittedName>
        <fullName evidence="7">Flippase-like domain-containing protein</fullName>
    </submittedName>
</protein>
<evidence type="ECO:0000313" key="7">
    <source>
        <dbReference type="EMBL" id="MCV9386802.1"/>
    </source>
</evidence>
<proteinExistence type="predicted"/>
<evidence type="ECO:0000256" key="2">
    <source>
        <dbReference type="ARBA" id="ARBA00022475"/>
    </source>
</evidence>
<evidence type="ECO:0000256" key="1">
    <source>
        <dbReference type="ARBA" id="ARBA00004651"/>
    </source>
</evidence>
<accession>A0ABT3CSZ8</accession>
<evidence type="ECO:0000256" key="5">
    <source>
        <dbReference type="ARBA" id="ARBA00023136"/>
    </source>
</evidence>
<comment type="subcellular location">
    <subcellularLocation>
        <location evidence="1">Cell membrane</location>
        <topology evidence="1">Multi-pass membrane protein</topology>
    </subcellularLocation>
</comment>
<name>A0ABT3CSZ8_9BACT</name>
<dbReference type="Proteomes" id="UP001300692">
    <property type="component" value="Unassembled WGS sequence"/>
</dbReference>
<organism evidence="7 8">
    <name type="scientific">Reichenbachiella ulvae</name>
    <dbReference type="NCBI Taxonomy" id="2980104"/>
    <lineage>
        <taxon>Bacteria</taxon>
        <taxon>Pseudomonadati</taxon>
        <taxon>Bacteroidota</taxon>
        <taxon>Cytophagia</taxon>
        <taxon>Cytophagales</taxon>
        <taxon>Reichenbachiellaceae</taxon>
        <taxon>Reichenbachiella</taxon>
    </lineage>
</organism>
<gene>
    <name evidence="7" type="ORF">N7U62_09025</name>
</gene>
<evidence type="ECO:0000256" key="3">
    <source>
        <dbReference type="ARBA" id="ARBA00022692"/>
    </source>
</evidence>
<feature type="transmembrane region" description="Helical" evidence="6">
    <location>
        <begin position="217"/>
        <end position="240"/>
    </location>
</feature>
<keyword evidence="2" id="KW-1003">Cell membrane</keyword>
<dbReference type="InterPro" id="IPR022791">
    <property type="entry name" value="L-PG_synthase/AglD"/>
</dbReference>
<evidence type="ECO:0000313" key="8">
    <source>
        <dbReference type="Proteomes" id="UP001300692"/>
    </source>
</evidence>
<feature type="transmembrane region" description="Helical" evidence="6">
    <location>
        <begin position="185"/>
        <end position="211"/>
    </location>
</feature>
<feature type="transmembrane region" description="Helical" evidence="6">
    <location>
        <begin position="36"/>
        <end position="52"/>
    </location>
</feature>
<evidence type="ECO:0000256" key="4">
    <source>
        <dbReference type="ARBA" id="ARBA00022989"/>
    </source>
</evidence>
<feature type="transmembrane region" description="Helical" evidence="6">
    <location>
        <begin position="146"/>
        <end position="164"/>
    </location>
</feature>
<keyword evidence="8" id="KW-1185">Reference proteome</keyword>
<dbReference type="Pfam" id="PF03706">
    <property type="entry name" value="LPG_synthase_TM"/>
    <property type="match status" value="1"/>
</dbReference>
<keyword evidence="5 6" id="KW-0472">Membrane</keyword>
<evidence type="ECO:0000256" key="6">
    <source>
        <dbReference type="SAM" id="Phobius"/>
    </source>
</evidence>
<feature type="transmembrane region" description="Helical" evidence="6">
    <location>
        <begin position="261"/>
        <end position="287"/>
    </location>
</feature>
<feature type="transmembrane region" description="Helical" evidence="6">
    <location>
        <begin position="111"/>
        <end position="134"/>
    </location>
</feature>
<sequence>MLRWIWTWILPIIVLWMLYQQVIGRDWTWDFTGLKIVPLIMALALLPFNLFLESYKWYVVTRSFSSYSIVEVIQLVLAGRSLNVLAPAGIGDAIVRVGDVKGLERKKALSALFVCRTTQLVPTMFFGAIATSFLSFKGVTFFNARVMPIMIAIVLVIIAVGILIKTTTPQIDRLKSHLEYISRKVIFRLLVVSFLRYAVFSFQFLLIFYALNVSMPVYLLLLGIFWVFMAKSLVPGMLLVGDLMTREVSTLMFFSLFVEDVRWVMMAGLVIWLINIVIPAILGLFFVSKAKRNWL</sequence>
<comment type="caution">
    <text evidence="7">The sequence shown here is derived from an EMBL/GenBank/DDBJ whole genome shotgun (WGS) entry which is preliminary data.</text>
</comment>
<keyword evidence="3 6" id="KW-0812">Transmembrane</keyword>